<keyword evidence="1" id="KW-1133">Transmembrane helix</keyword>
<dbReference type="RefSeq" id="WP_148898637.1">
    <property type="nucleotide sequence ID" value="NZ_VNHY01000002.1"/>
</dbReference>
<organism evidence="2 3">
    <name type="scientific">Fodinibius salinus</name>
    <dbReference type="NCBI Taxonomy" id="860790"/>
    <lineage>
        <taxon>Bacteria</taxon>
        <taxon>Pseudomonadati</taxon>
        <taxon>Balneolota</taxon>
        <taxon>Balneolia</taxon>
        <taxon>Balneolales</taxon>
        <taxon>Balneolaceae</taxon>
        <taxon>Fodinibius</taxon>
    </lineage>
</organism>
<evidence type="ECO:0000313" key="2">
    <source>
        <dbReference type="EMBL" id="TYP93574.1"/>
    </source>
</evidence>
<reference evidence="2 3" key="1">
    <citation type="submission" date="2019-07" db="EMBL/GenBank/DDBJ databases">
        <title>Genomic Encyclopedia of Archaeal and Bacterial Type Strains, Phase II (KMG-II): from individual species to whole genera.</title>
        <authorList>
            <person name="Goeker M."/>
        </authorList>
    </citation>
    <scope>NUCLEOTIDE SEQUENCE [LARGE SCALE GENOMIC DNA]</scope>
    <source>
        <strain evidence="2 3">DSM 21935</strain>
    </source>
</reference>
<comment type="caution">
    <text evidence="2">The sequence shown here is derived from an EMBL/GenBank/DDBJ whole genome shotgun (WGS) entry which is preliminary data.</text>
</comment>
<evidence type="ECO:0008006" key="4">
    <source>
        <dbReference type="Google" id="ProtNLM"/>
    </source>
</evidence>
<accession>A0A5D3YIA0</accession>
<gene>
    <name evidence="2" type="ORF">LX73_1280</name>
</gene>
<evidence type="ECO:0000313" key="3">
    <source>
        <dbReference type="Proteomes" id="UP000324595"/>
    </source>
</evidence>
<dbReference type="OrthoDB" id="1525004at2"/>
<sequence length="71" mass="8396">MDWLNALNTHWAPVLWILLAGVSLLIWYFALRGKHRLEIRNAAIEVHRRRLQTGEISKEEFNRLKQSLSTN</sequence>
<keyword evidence="1" id="KW-0472">Membrane</keyword>
<evidence type="ECO:0000256" key="1">
    <source>
        <dbReference type="SAM" id="Phobius"/>
    </source>
</evidence>
<name>A0A5D3YIA0_9BACT</name>
<feature type="transmembrane region" description="Helical" evidence="1">
    <location>
        <begin position="12"/>
        <end position="31"/>
    </location>
</feature>
<keyword evidence="3" id="KW-1185">Reference proteome</keyword>
<dbReference type="AlphaFoldDB" id="A0A5D3YIA0"/>
<dbReference type="Proteomes" id="UP000324595">
    <property type="component" value="Unassembled WGS sequence"/>
</dbReference>
<proteinExistence type="predicted"/>
<dbReference type="EMBL" id="VNHY01000002">
    <property type="protein sequence ID" value="TYP93574.1"/>
    <property type="molecule type" value="Genomic_DNA"/>
</dbReference>
<protein>
    <recommendedName>
        <fullName evidence="4">Short C-terminal domain-containing protein</fullName>
    </recommendedName>
</protein>
<keyword evidence="1" id="KW-0812">Transmembrane</keyword>